<dbReference type="GO" id="GO:0005739">
    <property type="term" value="C:mitochondrion"/>
    <property type="evidence" value="ECO:0007669"/>
    <property type="project" value="TreeGrafter"/>
</dbReference>
<evidence type="ECO:0000313" key="3">
    <source>
        <dbReference type="Proteomes" id="UP001150569"/>
    </source>
</evidence>
<dbReference type="Proteomes" id="UP001150569">
    <property type="component" value="Unassembled WGS sequence"/>
</dbReference>
<evidence type="ECO:0000259" key="1">
    <source>
        <dbReference type="PROSITE" id="PS50206"/>
    </source>
</evidence>
<reference evidence="2" key="1">
    <citation type="submission" date="2022-07" db="EMBL/GenBank/DDBJ databases">
        <title>Phylogenomic reconstructions and comparative analyses of Kickxellomycotina fungi.</title>
        <authorList>
            <person name="Reynolds N.K."/>
            <person name="Stajich J.E."/>
            <person name="Barry K."/>
            <person name="Grigoriev I.V."/>
            <person name="Crous P."/>
            <person name="Smith M.E."/>
        </authorList>
    </citation>
    <scope>NUCLEOTIDE SEQUENCE</scope>
    <source>
        <strain evidence="2">RSA 861</strain>
    </source>
</reference>
<dbReference type="PANTHER" id="PTHR44086">
    <property type="entry name" value="THIOSULFATE SULFURTRANSFERASE RDL2, MITOCHONDRIAL-RELATED"/>
    <property type="match status" value="1"/>
</dbReference>
<dbReference type="InterPro" id="IPR036873">
    <property type="entry name" value="Rhodanese-like_dom_sf"/>
</dbReference>
<dbReference type="AlphaFoldDB" id="A0A9W8DZ43"/>
<dbReference type="Pfam" id="PF00581">
    <property type="entry name" value="Rhodanese"/>
    <property type="match status" value="1"/>
</dbReference>
<feature type="domain" description="Rhodanese" evidence="1">
    <location>
        <begin position="64"/>
        <end position="162"/>
    </location>
</feature>
<dbReference type="PANTHER" id="PTHR44086:SF10">
    <property type="entry name" value="THIOSULFATE SULFURTRANSFERASE_RHODANESE-LIKE DOMAIN-CONTAINING PROTEIN 3"/>
    <property type="match status" value="1"/>
</dbReference>
<organism evidence="2 3">
    <name type="scientific">Tieghemiomyces parasiticus</name>
    <dbReference type="NCBI Taxonomy" id="78921"/>
    <lineage>
        <taxon>Eukaryota</taxon>
        <taxon>Fungi</taxon>
        <taxon>Fungi incertae sedis</taxon>
        <taxon>Zoopagomycota</taxon>
        <taxon>Kickxellomycotina</taxon>
        <taxon>Dimargaritomycetes</taxon>
        <taxon>Dimargaritales</taxon>
        <taxon>Dimargaritaceae</taxon>
        <taxon>Tieghemiomyces</taxon>
    </lineage>
</organism>
<sequence>MPRTSLYSSILHSPCRPLSATAPCPTRSTLWHGKETAQDPNDSVSPLVSFEELLTVIHDRQKGATGVPALIDVREPDEIQASGAIPTSEAIPVGEMADALQLSADRFHARYGFTKPHPSEPVIFYCRSGVRAGAAVETAQRAGYRHPRNYKGSWLEYASRTQT</sequence>
<evidence type="ECO:0000313" key="2">
    <source>
        <dbReference type="EMBL" id="KAJ1924489.1"/>
    </source>
</evidence>
<keyword evidence="3" id="KW-1185">Reference proteome</keyword>
<name>A0A9W8DZ43_9FUNG</name>
<gene>
    <name evidence="2" type="primary">TSTD3_1</name>
    <name evidence="2" type="ORF">IWQ60_005161</name>
</gene>
<dbReference type="Gene3D" id="3.40.250.10">
    <property type="entry name" value="Rhodanese-like domain"/>
    <property type="match status" value="1"/>
</dbReference>
<dbReference type="GO" id="GO:0004792">
    <property type="term" value="F:thiosulfate-cyanide sulfurtransferase activity"/>
    <property type="evidence" value="ECO:0007669"/>
    <property type="project" value="TreeGrafter"/>
</dbReference>
<accession>A0A9W8DZ43</accession>
<protein>
    <submittedName>
        <fullName evidence="2">Thiosulfate sulfurtransferase/rhodanese-like domain-containing protein 3</fullName>
    </submittedName>
</protein>
<dbReference type="InterPro" id="IPR001763">
    <property type="entry name" value="Rhodanese-like_dom"/>
</dbReference>
<proteinExistence type="predicted"/>
<dbReference type="PROSITE" id="PS50206">
    <property type="entry name" value="RHODANESE_3"/>
    <property type="match status" value="1"/>
</dbReference>
<dbReference type="EMBL" id="JANBPT010000270">
    <property type="protein sequence ID" value="KAJ1924489.1"/>
    <property type="molecule type" value="Genomic_DNA"/>
</dbReference>
<dbReference type="SMART" id="SM00450">
    <property type="entry name" value="RHOD"/>
    <property type="match status" value="1"/>
</dbReference>
<dbReference type="OrthoDB" id="566238at2759"/>
<comment type="caution">
    <text evidence="2">The sequence shown here is derived from an EMBL/GenBank/DDBJ whole genome shotgun (WGS) entry which is preliminary data.</text>
</comment>
<dbReference type="SUPFAM" id="SSF52821">
    <property type="entry name" value="Rhodanese/Cell cycle control phosphatase"/>
    <property type="match status" value="1"/>
</dbReference>